<reference evidence="1" key="2">
    <citation type="submission" date="2020-08" db="EMBL/GenBank/DDBJ databases">
        <title>Plant Genome Project.</title>
        <authorList>
            <person name="Zhang R.-G."/>
        </authorList>
    </citation>
    <scope>NUCLEOTIDE SEQUENCE</scope>
    <source>
        <strain evidence="1">Huo1</strain>
        <tissue evidence="1">Leaf</tissue>
    </source>
</reference>
<dbReference type="PANTHER" id="PTHR35104:SF6">
    <property type="entry name" value="PROTEIN, PUTATIVE-RELATED"/>
    <property type="match status" value="1"/>
</dbReference>
<sequence>MPFNSVLLISTANRSAEVWQQLACLPERISSDEMVDLVLCFPLQQLGRWALYVWTYLCVSPYPHRHHYEASYTSDDDSDYDDAGGPSSSGNHDYHYCLYCNHQNTGEISYVMLFLSGLTSADGLCSHPSVYGCSRPGTCVCVLNELGTTDAKAPNLGESQLKLVL</sequence>
<keyword evidence="2" id="KW-1185">Reference proteome</keyword>
<accession>A0A8X8ZPX6</accession>
<name>A0A8X8ZPX6_SALSN</name>
<evidence type="ECO:0000313" key="1">
    <source>
        <dbReference type="EMBL" id="KAG6411869.1"/>
    </source>
</evidence>
<gene>
    <name evidence="1" type="ORF">SASPL_124522</name>
</gene>
<comment type="caution">
    <text evidence="1">The sequence shown here is derived from an EMBL/GenBank/DDBJ whole genome shotgun (WGS) entry which is preliminary data.</text>
</comment>
<reference evidence="1" key="1">
    <citation type="submission" date="2018-01" db="EMBL/GenBank/DDBJ databases">
        <authorList>
            <person name="Mao J.F."/>
        </authorList>
    </citation>
    <scope>NUCLEOTIDE SEQUENCE</scope>
    <source>
        <strain evidence="1">Huo1</strain>
        <tissue evidence="1">Leaf</tissue>
    </source>
</reference>
<dbReference type="Proteomes" id="UP000298416">
    <property type="component" value="Unassembled WGS sequence"/>
</dbReference>
<dbReference type="EMBL" id="PNBA02000009">
    <property type="protein sequence ID" value="KAG6411869.1"/>
    <property type="molecule type" value="Genomic_DNA"/>
</dbReference>
<dbReference type="PANTHER" id="PTHR35104">
    <property type="entry name" value="OS03G0807000 PROTEIN"/>
    <property type="match status" value="1"/>
</dbReference>
<dbReference type="AlphaFoldDB" id="A0A8X8ZPX6"/>
<proteinExistence type="predicted"/>
<organism evidence="1">
    <name type="scientific">Salvia splendens</name>
    <name type="common">Scarlet sage</name>
    <dbReference type="NCBI Taxonomy" id="180675"/>
    <lineage>
        <taxon>Eukaryota</taxon>
        <taxon>Viridiplantae</taxon>
        <taxon>Streptophyta</taxon>
        <taxon>Embryophyta</taxon>
        <taxon>Tracheophyta</taxon>
        <taxon>Spermatophyta</taxon>
        <taxon>Magnoliopsida</taxon>
        <taxon>eudicotyledons</taxon>
        <taxon>Gunneridae</taxon>
        <taxon>Pentapetalae</taxon>
        <taxon>asterids</taxon>
        <taxon>lamiids</taxon>
        <taxon>Lamiales</taxon>
        <taxon>Lamiaceae</taxon>
        <taxon>Nepetoideae</taxon>
        <taxon>Mentheae</taxon>
        <taxon>Salviinae</taxon>
        <taxon>Salvia</taxon>
        <taxon>Salvia subgen. Calosphace</taxon>
        <taxon>core Calosphace</taxon>
    </lineage>
</organism>
<protein>
    <submittedName>
        <fullName evidence="1">Uncharacterized protein</fullName>
    </submittedName>
</protein>
<evidence type="ECO:0000313" key="2">
    <source>
        <dbReference type="Proteomes" id="UP000298416"/>
    </source>
</evidence>